<dbReference type="InterPro" id="IPR036895">
    <property type="entry name" value="Uracil-DNA_glycosylase-like_sf"/>
</dbReference>
<dbReference type="CDD" id="cd10027">
    <property type="entry name" value="UDG-F1-like"/>
    <property type="match status" value="1"/>
</dbReference>
<dbReference type="AlphaFoldDB" id="M2NDZ6"/>
<dbReference type="PANTHER" id="PTHR11264">
    <property type="entry name" value="URACIL-DNA GLYCOSYLASE"/>
    <property type="match status" value="1"/>
</dbReference>
<dbReference type="SMART" id="SM00987">
    <property type="entry name" value="UreE_C"/>
    <property type="match status" value="1"/>
</dbReference>
<dbReference type="NCBIfam" id="NF003591">
    <property type="entry name" value="PRK05254.1-4"/>
    <property type="match status" value="1"/>
</dbReference>
<dbReference type="NCBIfam" id="TIGR00628">
    <property type="entry name" value="ung"/>
    <property type="match status" value="1"/>
</dbReference>
<dbReference type="PANTHER" id="PTHR11264:SF0">
    <property type="entry name" value="URACIL-DNA GLYCOSYLASE"/>
    <property type="match status" value="1"/>
</dbReference>
<gene>
    <name evidence="9" type="primary">ung</name>
    <name evidence="13" type="ORF">HMPREF9943_01364</name>
</gene>
<name>M2NDZ6_9FIRM</name>
<organism evidence="13 14">
    <name type="scientific">Eggerthia catenaformis OT 569 = DSM 20559</name>
    <dbReference type="NCBI Taxonomy" id="999415"/>
    <lineage>
        <taxon>Bacteria</taxon>
        <taxon>Bacillati</taxon>
        <taxon>Bacillota</taxon>
        <taxon>Erysipelotrichia</taxon>
        <taxon>Erysipelotrichales</taxon>
        <taxon>Coprobacillaceae</taxon>
        <taxon>Eggerthia</taxon>
    </lineage>
</organism>
<keyword evidence="6 9" id="KW-0227">DNA damage</keyword>
<evidence type="ECO:0000256" key="10">
    <source>
        <dbReference type="PROSITE-ProRule" id="PRU10072"/>
    </source>
</evidence>
<dbReference type="EMBL" id="AGEJ01000021">
    <property type="protein sequence ID" value="EMD16438.1"/>
    <property type="molecule type" value="Genomic_DNA"/>
</dbReference>
<dbReference type="EC" id="3.2.2.27" evidence="4 9"/>
<evidence type="ECO:0000256" key="1">
    <source>
        <dbReference type="ARBA" id="ARBA00001400"/>
    </source>
</evidence>
<dbReference type="GO" id="GO:0005737">
    <property type="term" value="C:cytoplasm"/>
    <property type="evidence" value="ECO:0007669"/>
    <property type="project" value="UniProtKB-SubCell"/>
</dbReference>
<dbReference type="InterPro" id="IPR018085">
    <property type="entry name" value="Ura-DNA_Glyclase_AS"/>
</dbReference>
<dbReference type="GO" id="GO:0004844">
    <property type="term" value="F:uracil DNA N-glycosylase activity"/>
    <property type="evidence" value="ECO:0007669"/>
    <property type="project" value="UniProtKB-UniRule"/>
</dbReference>
<dbReference type="Gene3D" id="3.40.470.10">
    <property type="entry name" value="Uracil-DNA glycosylase-like domain"/>
    <property type="match status" value="1"/>
</dbReference>
<dbReference type="InterPro" id="IPR005122">
    <property type="entry name" value="Uracil-DNA_glycosylase-like"/>
</dbReference>
<keyword evidence="7 9" id="KW-0378">Hydrolase</keyword>
<protein>
    <recommendedName>
        <fullName evidence="5 9">Uracil-DNA glycosylase</fullName>
        <shortName evidence="9">UDG</shortName>
        <ecNumber evidence="4 9">3.2.2.27</ecNumber>
    </recommendedName>
</protein>
<comment type="function">
    <text evidence="2 9 11">Excises uracil residues from the DNA which can arise as a result of misincorporation of dUMP residues by DNA polymerase or due to deamination of cytosine.</text>
</comment>
<evidence type="ECO:0000256" key="5">
    <source>
        <dbReference type="ARBA" id="ARBA00018429"/>
    </source>
</evidence>
<evidence type="ECO:0000256" key="11">
    <source>
        <dbReference type="RuleBase" id="RU003780"/>
    </source>
</evidence>
<dbReference type="Proteomes" id="UP000011758">
    <property type="component" value="Unassembled WGS sequence"/>
</dbReference>
<evidence type="ECO:0000256" key="7">
    <source>
        <dbReference type="ARBA" id="ARBA00022801"/>
    </source>
</evidence>
<evidence type="ECO:0000256" key="3">
    <source>
        <dbReference type="ARBA" id="ARBA00008184"/>
    </source>
</evidence>
<comment type="subcellular location">
    <subcellularLocation>
        <location evidence="9">Cytoplasm</location>
    </subcellularLocation>
</comment>
<evidence type="ECO:0000256" key="8">
    <source>
        <dbReference type="ARBA" id="ARBA00023204"/>
    </source>
</evidence>
<dbReference type="eggNOG" id="COG0692">
    <property type="taxonomic scope" value="Bacteria"/>
</dbReference>
<comment type="catalytic activity">
    <reaction evidence="1 9 11">
        <text>Hydrolyzes single-stranded DNA or mismatched double-stranded DNA and polynucleotides, releasing free uracil.</text>
        <dbReference type="EC" id="3.2.2.27"/>
    </reaction>
</comment>
<dbReference type="SMART" id="SM00986">
    <property type="entry name" value="UDG"/>
    <property type="match status" value="1"/>
</dbReference>
<reference evidence="13 14" key="1">
    <citation type="submission" date="2013-02" db="EMBL/GenBank/DDBJ databases">
        <title>The Genome Sequence of Lactobacillus catenaformis F0143.</title>
        <authorList>
            <consortium name="The Broad Institute Genome Sequencing Platform"/>
            <person name="Earl A."/>
            <person name="Ward D."/>
            <person name="Feldgarden M."/>
            <person name="Gevers D."/>
            <person name="Izard J."/>
            <person name="Blanton J.M."/>
            <person name="Mathney J."/>
            <person name="Dewhirst F.E."/>
            <person name="Young S.K."/>
            <person name="Zeng Q."/>
            <person name="Gargeya S."/>
            <person name="Fitzgerald M."/>
            <person name="Haas B."/>
            <person name="Abouelleil A."/>
            <person name="Alvarado L."/>
            <person name="Arachchi H.M."/>
            <person name="Berlin A."/>
            <person name="Chapman S.B."/>
            <person name="Gearin G."/>
            <person name="Goldberg J."/>
            <person name="Griggs A."/>
            <person name="Gujja S."/>
            <person name="Hansen M."/>
            <person name="Heiman D."/>
            <person name="Howarth C."/>
            <person name="Larimer J."/>
            <person name="Lui A."/>
            <person name="MacDonald P.J.P."/>
            <person name="McCowen C."/>
            <person name="Montmayeur A."/>
            <person name="Murphy C."/>
            <person name="Neiman D."/>
            <person name="Pearson M."/>
            <person name="Priest M."/>
            <person name="Roberts A."/>
            <person name="Saif S."/>
            <person name="Shea T."/>
            <person name="Sisk P."/>
            <person name="Stolte C."/>
            <person name="Sykes S."/>
            <person name="Wortman J."/>
            <person name="Nusbaum C."/>
            <person name="Birren B."/>
        </authorList>
    </citation>
    <scope>NUCLEOTIDE SEQUENCE [LARGE SCALE GENOMIC DNA]</scope>
    <source>
        <strain evidence="13 14">OT 569</strain>
    </source>
</reference>
<feature type="domain" description="Uracil-DNA glycosylase-like" evidence="12">
    <location>
        <begin position="59"/>
        <end position="219"/>
    </location>
</feature>
<dbReference type="HAMAP" id="MF_00148">
    <property type="entry name" value="UDG"/>
    <property type="match status" value="1"/>
</dbReference>
<evidence type="ECO:0000256" key="4">
    <source>
        <dbReference type="ARBA" id="ARBA00012030"/>
    </source>
</evidence>
<dbReference type="FunFam" id="3.40.470.10:FF:000001">
    <property type="entry name" value="Uracil-DNA glycosylase"/>
    <property type="match status" value="1"/>
</dbReference>
<dbReference type="STRING" id="999415.HMPREF9943_01364"/>
<dbReference type="NCBIfam" id="NF003588">
    <property type="entry name" value="PRK05254.1-1"/>
    <property type="match status" value="1"/>
</dbReference>
<proteinExistence type="inferred from homology"/>
<keyword evidence="8 9" id="KW-0234">DNA repair</keyword>
<evidence type="ECO:0000259" key="12">
    <source>
        <dbReference type="SMART" id="SM00986"/>
    </source>
</evidence>
<keyword evidence="14" id="KW-1185">Reference proteome</keyword>
<comment type="caution">
    <text evidence="13">The sequence shown here is derived from an EMBL/GenBank/DDBJ whole genome shotgun (WGS) entry which is preliminary data.</text>
</comment>
<evidence type="ECO:0000313" key="13">
    <source>
        <dbReference type="EMBL" id="EMD16438.1"/>
    </source>
</evidence>
<dbReference type="NCBIfam" id="NF003592">
    <property type="entry name" value="PRK05254.1-5"/>
    <property type="match status" value="1"/>
</dbReference>
<comment type="similarity">
    <text evidence="3 9 11">Belongs to the uracil-DNA glycosylase (UDG) superfamily. UNG family.</text>
</comment>
<keyword evidence="9" id="KW-0963">Cytoplasm</keyword>
<sequence length="232" mass="26876">MKELLQNLLESSFIMKTFREIIEQESKQEYYRRLHSFVDEQYASYTVFPPYKMIFHAFNFCDYEDIKVVVIGQDPYHELHQANGLAFSVNKGVIIPPSLRNIYKEAHDDVGIDIPSHGDLSDWARQGVLLLNTVLTVQEGLANSHKMQGWEIFTDHIIEAMNQRDKPLVFILWGRQAQNKEEMIDTTKHFVVKSAHPSPLSASRGFFGSRPFSKTNAFLESRGIDPIDWRIK</sequence>
<dbReference type="PROSITE" id="PS00130">
    <property type="entry name" value="U_DNA_GLYCOSYLASE"/>
    <property type="match status" value="1"/>
</dbReference>
<dbReference type="SUPFAM" id="SSF52141">
    <property type="entry name" value="Uracil-DNA glycosylase-like"/>
    <property type="match status" value="1"/>
</dbReference>
<evidence type="ECO:0000256" key="6">
    <source>
        <dbReference type="ARBA" id="ARBA00022763"/>
    </source>
</evidence>
<evidence type="ECO:0000256" key="9">
    <source>
        <dbReference type="HAMAP-Rule" id="MF_00148"/>
    </source>
</evidence>
<evidence type="ECO:0000256" key="2">
    <source>
        <dbReference type="ARBA" id="ARBA00002631"/>
    </source>
</evidence>
<evidence type="ECO:0000313" key="14">
    <source>
        <dbReference type="Proteomes" id="UP000011758"/>
    </source>
</evidence>
<dbReference type="Pfam" id="PF03167">
    <property type="entry name" value="UDG"/>
    <property type="match status" value="1"/>
</dbReference>
<dbReference type="GO" id="GO:0097510">
    <property type="term" value="P:base-excision repair, AP site formation via deaminated base removal"/>
    <property type="evidence" value="ECO:0007669"/>
    <property type="project" value="TreeGrafter"/>
</dbReference>
<dbReference type="PATRIC" id="fig|999415.3.peg.1385"/>
<feature type="active site" description="Proton acceptor" evidence="9 10">
    <location>
        <position position="74"/>
    </location>
</feature>
<dbReference type="NCBIfam" id="NF003589">
    <property type="entry name" value="PRK05254.1-2"/>
    <property type="match status" value="1"/>
</dbReference>
<accession>M2NDZ6</accession>
<dbReference type="InterPro" id="IPR002043">
    <property type="entry name" value="UDG_fam1"/>
</dbReference>